<feature type="domain" description="Penicillin-binding protein transpeptidase" evidence="4">
    <location>
        <begin position="242"/>
        <end position="548"/>
    </location>
</feature>
<dbReference type="SUPFAM" id="SSF56601">
    <property type="entry name" value="beta-lactamase/transpeptidase-like"/>
    <property type="match status" value="1"/>
</dbReference>
<dbReference type="Gene3D" id="1.10.150.770">
    <property type="match status" value="1"/>
</dbReference>
<dbReference type="GO" id="GO:0071555">
    <property type="term" value="P:cell wall organization"/>
    <property type="evidence" value="ECO:0007669"/>
    <property type="project" value="TreeGrafter"/>
</dbReference>
<evidence type="ECO:0000259" key="5">
    <source>
        <dbReference type="Pfam" id="PF03717"/>
    </source>
</evidence>
<keyword evidence="6" id="KW-0131">Cell cycle</keyword>
<dbReference type="GO" id="GO:0005886">
    <property type="term" value="C:plasma membrane"/>
    <property type="evidence" value="ECO:0007669"/>
    <property type="project" value="TreeGrafter"/>
</dbReference>
<protein>
    <submittedName>
        <fullName evidence="6">Cell division protein FtsI</fullName>
    </submittedName>
</protein>
<dbReference type="InterPro" id="IPR012338">
    <property type="entry name" value="Beta-lactam/transpept-like"/>
</dbReference>
<name>A0A484HM31_9BACT</name>
<dbReference type="InterPro" id="IPR001460">
    <property type="entry name" value="PCN-bd_Tpept"/>
</dbReference>
<sequence>MKAGQRKHIRFRAALVGVFLGMALAAIGVRAFYLQVLISRDLSVKAESEYKKSVVSRGERGVIYDRNLRELAVSVRVSSVAAYPEKIQDRKAASRLLARTLDVDRDEAMGKLASKRRFVWIKRKASPRETEALKALNIFGIDFLTEFDRYYPDRSFASQAVGFSGLDGNGLEGIEFYYNRYLKGGAARLTVYRDALGRGIEDAPRASDHRGKDVVLTIDKKIQFISESALREAVERFSAKSGMVVVMAPETGEILAIVNYPGFDPNSFASFGRERWRNRCVTDQFEPGSTMKIFTVAAALESGKSSPDTLVFCHNGRYRVGKSFVHDIKPRAWLSLSQVIKYSSNIGAVKISEIIGPGALSRTLKDFGFGEKTGVDFPGESPGMISPHRTWTRIDAGAIAFGQGISVSAIQMAAAVSAIGNGGDLMRPRVVKGIMDPDGRYVRRFRPERVRRAVSPKTAAAIRKMMARVTAPGGTGVRASLGRRAVCGKTGTAQKPDETGGYSDDRHIASFVGFAPASNPAIAVVVIIDEPRGEHYGGVVAAPVFRKIAGQTLDYLDAYPDRKSPDLRASGKDEAGA</sequence>
<keyword evidence="2" id="KW-0378">Hydrolase</keyword>
<dbReference type="Pfam" id="PF00905">
    <property type="entry name" value="Transpeptidase"/>
    <property type="match status" value="1"/>
</dbReference>
<dbReference type="EMBL" id="CAACVI010000050">
    <property type="protein sequence ID" value="VEN75280.1"/>
    <property type="molecule type" value="Genomic_DNA"/>
</dbReference>
<keyword evidence="2" id="KW-0121">Carboxypeptidase</keyword>
<proteinExistence type="predicted"/>
<dbReference type="Gene3D" id="3.40.710.10">
    <property type="entry name" value="DD-peptidase/beta-lactamase superfamily"/>
    <property type="match status" value="1"/>
</dbReference>
<accession>A0A484HM31</accession>
<dbReference type="GO" id="GO:0051301">
    <property type="term" value="P:cell division"/>
    <property type="evidence" value="ECO:0007669"/>
    <property type="project" value="UniProtKB-KW"/>
</dbReference>
<dbReference type="Pfam" id="PF03717">
    <property type="entry name" value="PBP_dimer"/>
    <property type="match status" value="1"/>
</dbReference>
<dbReference type="AlphaFoldDB" id="A0A484HM31"/>
<dbReference type="PANTHER" id="PTHR30627:SF1">
    <property type="entry name" value="PEPTIDOGLYCAN D,D-TRANSPEPTIDASE FTSI"/>
    <property type="match status" value="1"/>
</dbReference>
<evidence type="ECO:0000256" key="2">
    <source>
        <dbReference type="ARBA" id="ARBA00022645"/>
    </source>
</evidence>
<dbReference type="SUPFAM" id="SSF56519">
    <property type="entry name" value="Penicillin binding protein dimerisation domain"/>
    <property type="match status" value="1"/>
</dbReference>
<dbReference type="Gene3D" id="3.90.1310.10">
    <property type="entry name" value="Penicillin-binding protein 2a (Domain 2)"/>
    <property type="match status" value="1"/>
</dbReference>
<dbReference type="Gene3D" id="3.30.450.330">
    <property type="match status" value="1"/>
</dbReference>
<evidence type="ECO:0000256" key="3">
    <source>
        <dbReference type="ARBA" id="ARBA00023136"/>
    </source>
</evidence>
<dbReference type="InterPro" id="IPR005311">
    <property type="entry name" value="PBP_dimer"/>
</dbReference>
<dbReference type="GO" id="GO:0004180">
    <property type="term" value="F:carboxypeptidase activity"/>
    <property type="evidence" value="ECO:0007669"/>
    <property type="project" value="UniProtKB-KW"/>
</dbReference>
<keyword evidence="2" id="KW-0645">Protease</keyword>
<keyword evidence="3" id="KW-0472">Membrane</keyword>
<evidence type="ECO:0000259" key="4">
    <source>
        <dbReference type="Pfam" id="PF00905"/>
    </source>
</evidence>
<feature type="domain" description="Penicillin-binding protein dimerisation" evidence="5">
    <location>
        <begin position="58"/>
        <end position="201"/>
    </location>
</feature>
<dbReference type="InterPro" id="IPR036138">
    <property type="entry name" value="PBP_dimer_sf"/>
</dbReference>
<dbReference type="PANTHER" id="PTHR30627">
    <property type="entry name" value="PEPTIDOGLYCAN D,D-TRANSPEPTIDASE"/>
    <property type="match status" value="1"/>
</dbReference>
<reference evidence="6" key="1">
    <citation type="submission" date="2019-01" db="EMBL/GenBank/DDBJ databases">
        <authorList>
            <consortium name="Genoscope - CEA"/>
            <person name="William W."/>
        </authorList>
    </citation>
    <scope>NUCLEOTIDE SEQUENCE</scope>
    <source>
        <strain evidence="6">CR-1</strain>
    </source>
</reference>
<evidence type="ECO:0000313" key="6">
    <source>
        <dbReference type="EMBL" id="VEN75280.1"/>
    </source>
</evidence>
<evidence type="ECO:0000256" key="1">
    <source>
        <dbReference type="ARBA" id="ARBA00004370"/>
    </source>
</evidence>
<comment type="subcellular location">
    <subcellularLocation>
        <location evidence="1">Membrane</location>
    </subcellularLocation>
</comment>
<organism evidence="6">
    <name type="scientific">uncultured Desulfobacteraceae bacterium</name>
    <dbReference type="NCBI Taxonomy" id="218296"/>
    <lineage>
        <taxon>Bacteria</taxon>
        <taxon>Pseudomonadati</taxon>
        <taxon>Thermodesulfobacteriota</taxon>
        <taxon>Desulfobacteria</taxon>
        <taxon>Desulfobacterales</taxon>
        <taxon>Desulfobacteraceae</taxon>
        <taxon>environmental samples</taxon>
    </lineage>
</organism>
<keyword evidence="6" id="KW-0132">Cell division</keyword>
<dbReference type="GO" id="GO:0008658">
    <property type="term" value="F:penicillin binding"/>
    <property type="evidence" value="ECO:0007669"/>
    <property type="project" value="InterPro"/>
</dbReference>
<gene>
    <name evidence="6" type="ORF">EPICR_70122</name>
</gene>
<dbReference type="InterPro" id="IPR050515">
    <property type="entry name" value="Beta-lactam/transpept"/>
</dbReference>